<dbReference type="InterPro" id="IPR013783">
    <property type="entry name" value="Ig-like_fold"/>
</dbReference>
<protein>
    <submittedName>
        <fullName evidence="6">Collagen type VII alpha 1 chain</fullName>
    </submittedName>
</protein>
<dbReference type="SMART" id="SM00060">
    <property type="entry name" value="FN3"/>
    <property type="match status" value="1"/>
</dbReference>
<feature type="domain" description="VWFA" evidence="4">
    <location>
        <begin position="38"/>
        <end position="187"/>
    </location>
</feature>
<dbReference type="PROSITE" id="PS50234">
    <property type="entry name" value="VWFA"/>
    <property type="match status" value="1"/>
</dbReference>
<dbReference type="EMBL" id="JACAGB010000011">
    <property type="protein sequence ID" value="KAF6335017.1"/>
    <property type="molecule type" value="Genomic_DNA"/>
</dbReference>
<dbReference type="InterPro" id="IPR036116">
    <property type="entry name" value="FN3_sf"/>
</dbReference>
<comment type="subcellular location">
    <subcellularLocation>
        <location evidence="1">Secreted</location>
        <location evidence="1">Extracellular space</location>
        <location evidence="1">Extracellular matrix</location>
    </subcellularLocation>
</comment>
<keyword evidence="3" id="KW-0732">Signal</keyword>
<feature type="signal peptide" evidence="3">
    <location>
        <begin position="1"/>
        <end position="23"/>
    </location>
</feature>
<keyword evidence="6" id="KW-0176">Collagen</keyword>
<evidence type="ECO:0000259" key="4">
    <source>
        <dbReference type="PROSITE" id="PS50234"/>
    </source>
</evidence>
<dbReference type="Gene3D" id="3.40.50.410">
    <property type="entry name" value="von Willebrand factor, type A domain"/>
    <property type="match status" value="2"/>
</dbReference>
<evidence type="ECO:0000259" key="5">
    <source>
        <dbReference type="PROSITE" id="PS50853"/>
    </source>
</evidence>
<dbReference type="Pfam" id="PF00041">
    <property type="entry name" value="fn3"/>
    <property type="match status" value="1"/>
</dbReference>
<proteinExistence type="predicted"/>
<dbReference type="PANTHER" id="PTHR24020:SF84">
    <property type="entry name" value="VWFA DOMAIN-CONTAINING PROTEIN"/>
    <property type="match status" value="1"/>
</dbReference>
<dbReference type="CDD" id="cd00063">
    <property type="entry name" value="FN3"/>
    <property type="match status" value="1"/>
</dbReference>
<feature type="domain" description="Fibronectin type-III" evidence="5">
    <location>
        <begin position="210"/>
        <end position="305"/>
    </location>
</feature>
<evidence type="ECO:0000313" key="6">
    <source>
        <dbReference type="EMBL" id="KAF6335017.1"/>
    </source>
</evidence>
<dbReference type="PROSITE" id="PS50853">
    <property type="entry name" value="FN3"/>
    <property type="match status" value="1"/>
</dbReference>
<dbReference type="InterPro" id="IPR003961">
    <property type="entry name" value="FN3_dom"/>
</dbReference>
<accession>A0A7J7WC65</accession>
<reference evidence="6 7" key="1">
    <citation type="journal article" date="2020" name="Nature">
        <title>Six reference-quality genomes reveal evolution of bat adaptations.</title>
        <authorList>
            <person name="Jebb D."/>
            <person name="Huang Z."/>
            <person name="Pippel M."/>
            <person name="Hughes G.M."/>
            <person name="Lavrichenko K."/>
            <person name="Devanna P."/>
            <person name="Winkler S."/>
            <person name="Jermiin L.S."/>
            <person name="Skirmuntt E.C."/>
            <person name="Katzourakis A."/>
            <person name="Burkitt-Gray L."/>
            <person name="Ray D.A."/>
            <person name="Sullivan K.A.M."/>
            <person name="Roscito J.G."/>
            <person name="Kirilenko B.M."/>
            <person name="Davalos L.M."/>
            <person name="Corthals A.P."/>
            <person name="Power M.L."/>
            <person name="Jones G."/>
            <person name="Ransome R.D."/>
            <person name="Dechmann D.K.N."/>
            <person name="Locatelli A.G."/>
            <person name="Puechmaille S.J."/>
            <person name="Fedrigo O."/>
            <person name="Jarvis E.D."/>
            <person name="Hiller M."/>
            <person name="Vernes S.C."/>
            <person name="Myers E.W."/>
            <person name="Teeling E.C."/>
        </authorList>
    </citation>
    <scope>NUCLEOTIDE SEQUENCE [LARGE SCALE GENOMIC DNA]</scope>
    <source>
        <strain evidence="6">MPipKuh1</strain>
        <tissue evidence="6">Flight muscle</tissue>
    </source>
</reference>
<dbReference type="Proteomes" id="UP000558488">
    <property type="component" value="Unassembled WGS sequence"/>
</dbReference>
<dbReference type="PANTHER" id="PTHR24020">
    <property type="entry name" value="COLLAGEN ALPHA"/>
    <property type="match status" value="1"/>
</dbReference>
<feature type="chain" id="PRO_5029690761" evidence="3">
    <location>
        <begin position="24"/>
        <end position="364"/>
    </location>
</feature>
<dbReference type="InterPro" id="IPR050525">
    <property type="entry name" value="ECM_Assembly_Org"/>
</dbReference>
<dbReference type="FunFam" id="2.60.40.10:FF:001333">
    <property type="entry name" value="collagen alpha-1(VII) chain isoform X2"/>
    <property type="match status" value="1"/>
</dbReference>
<dbReference type="SUPFAM" id="SSF53300">
    <property type="entry name" value="vWA-like"/>
    <property type="match status" value="1"/>
</dbReference>
<dbReference type="SMART" id="SM00327">
    <property type="entry name" value="VWA"/>
    <property type="match status" value="1"/>
</dbReference>
<keyword evidence="7" id="KW-1185">Reference proteome</keyword>
<evidence type="ECO:0000313" key="7">
    <source>
        <dbReference type="Proteomes" id="UP000558488"/>
    </source>
</evidence>
<name>A0A7J7WC65_PIPKU</name>
<dbReference type="AlphaFoldDB" id="A0A7J7WC65"/>
<evidence type="ECO:0000256" key="1">
    <source>
        <dbReference type="ARBA" id="ARBA00004498"/>
    </source>
</evidence>
<sequence>MKLPLLVAALCAGILARAPRAQAQAAERVTCTRLYAADIVFLLDGSSSIGRANFREVRAFLEGLALPFAGAAAGPGVRFAAVQYSDDPRTEFGAWRRAGSGALPLAPTVPSPRPSVPKVCILITDGRSQDLVDTAAQRLKGQGVKLFAVGIKNADPEELRRVASQPTADFFFYVNDFSILRTLLPLVSRRVCTSAGGVPVALPPDGSPSGPRDLVLSEPTGQSLRVQWTAASGPVSGYQVQYTPLTGLGQPRLGERREVSVPAGETGTRLQGLQPLTEYQVTVIALYANSVGEAVSGTARTTALEGPELTVQNTTAHSLLLAWRGVPGATGYRVTWRLLSGGPTQQQSWARARGPRCFGTCSRR</sequence>
<dbReference type="Pfam" id="PF00092">
    <property type="entry name" value="VWA"/>
    <property type="match status" value="2"/>
</dbReference>
<organism evidence="6 7">
    <name type="scientific">Pipistrellus kuhlii</name>
    <name type="common">Kuhl's pipistrelle</name>
    <dbReference type="NCBI Taxonomy" id="59472"/>
    <lineage>
        <taxon>Eukaryota</taxon>
        <taxon>Metazoa</taxon>
        <taxon>Chordata</taxon>
        <taxon>Craniata</taxon>
        <taxon>Vertebrata</taxon>
        <taxon>Euteleostomi</taxon>
        <taxon>Mammalia</taxon>
        <taxon>Eutheria</taxon>
        <taxon>Laurasiatheria</taxon>
        <taxon>Chiroptera</taxon>
        <taxon>Yangochiroptera</taxon>
        <taxon>Vespertilionidae</taxon>
        <taxon>Pipistrellus</taxon>
    </lineage>
</organism>
<evidence type="ECO:0000256" key="3">
    <source>
        <dbReference type="SAM" id="SignalP"/>
    </source>
</evidence>
<dbReference type="SUPFAM" id="SSF49265">
    <property type="entry name" value="Fibronectin type III"/>
    <property type="match status" value="2"/>
</dbReference>
<comment type="caution">
    <text evidence="6">The sequence shown here is derived from an EMBL/GenBank/DDBJ whole genome shotgun (WGS) entry which is preliminary data.</text>
</comment>
<dbReference type="Gene3D" id="2.60.40.10">
    <property type="entry name" value="Immunoglobulins"/>
    <property type="match status" value="1"/>
</dbReference>
<keyword evidence="2" id="KW-0272">Extracellular matrix</keyword>
<keyword evidence="2" id="KW-0964">Secreted</keyword>
<gene>
    <name evidence="6" type="ORF">mPipKuh1_003121</name>
</gene>
<dbReference type="InterPro" id="IPR036465">
    <property type="entry name" value="vWFA_dom_sf"/>
</dbReference>
<dbReference type="PRINTS" id="PR00453">
    <property type="entry name" value="VWFADOMAIN"/>
</dbReference>
<dbReference type="InterPro" id="IPR002035">
    <property type="entry name" value="VWF_A"/>
</dbReference>
<dbReference type="GO" id="GO:0005581">
    <property type="term" value="C:collagen trimer"/>
    <property type="evidence" value="ECO:0007669"/>
    <property type="project" value="UniProtKB-KW"/>
</dbReference>
<evidence type="ECO:0000256" key="2">
    <source>
        <dbReference type="ARBA" id="ARBA00022530"/>
    </source>
</evidence>